<dbReference type="EMBL" id="ML994723">
    <property type="protein sequence ID" value="KAF2175838.1"/>
    <property type="molecule type" value="Genomic_DNA"/>
</dbReference>
<dbReference type="InterPro" id="IPR038279">
    <property type="entry name" value="Ndc10_dom2_sf"/>
</dbReference>
<feature type="region of interest" description="Disordered" evidence="1">
    <location>
        <begin position="130"/>
        <end position="149"/>
    </location>
</feature>
<dbReference type="InterPro" id="IPR022210">
    <property type="entry name" value="TF_GCR1-like"/>
</dbReference>
<evidence type="ECO:0000313" key="5">
    <source>
        <dbReference type="Proteomes" id="UP000800200"/>
    </source>
</evidence>
<gene>
    <name evidence="4" type="ORF">K469DRAFT_701378</name>
</gene>
<dbReference type="PANTHER" id="PTHR37784:SF4">
    <property type="entry name" value="TRANSCRIPTION FACTOR-LIKE PROTEIN EUC1"/>
    <property type="match status" value="1"/>
</dbReference>
<accession>A0A6A6DBG4</accession>
<dbReference type="GO" id="GO:0000978">
    <property type="term" value="F:RNA polymerase II cis-regulatory region sequence-specific DNA binding"/>
    <property type="evidence" value="ECO:0007669"/>
    <property type="project" value="TreeGrafter"/>
</dbReference>
<dbReference type="AlphaFoldDB" id="A0A6A6DBG4"/>
<organism evidence="4 5">
    <name type="scientific">Zopfia rhizophila CBS 207.26</name>
    <dbReference type="NCBI Taxonomy" id="1314779"/>
    <lineage>
        <taxon>Eukaryota</taxon>
        <taxon>Fungi</taxon>
        <taxon>Dikarya</taxon>
        <taxon>Ascomycota</taxon>
        <taxon>Pezizomycotina</taxon>
        <taxon>Dothideomycetes</taxon>
        <taxon>Dothideomycetes incertae sedis</taxon>
        <taxon>Zopfiaceae</taxon>
        <taxon>Zopfia</taxon>
    </lineage>
</organism>
<evidence type="ECO:0000256" key="1">
    <source>
        <dbReference type="SAM" id="MobiDB-lite"/>
    </source>
</evidence>
<sequence length="404" mass="45999">MLLRSESRLEAEFPDFFIVLLPDEGPTPCYLIIIIMDNGKMNSLGRLEYRAVISEPPPCFRQRELWYNLHLIKGKHTAKKMAYDTWNNDALTNCYLTYLPPKVRPPQSLEQAVWPFIDESLAWFNSYADGKNGKQEGEEEEGEEKEATADRQDLAAQGFLRLLQQLRIILLQDSVAMRQEFPAHPIWADPIFARDDYLAILHQGLAQEVNDWGTETREQLNGIALRLGDLLEGRISLTLHPTRHATTAVSSSATPASAATVARSFHSALASLSPSSLSPSPSPLLLPQQQQQQQQQQQPPPPLYILSRAVSTVPQLWREWTVGLAGGLSVQGLEDMYGHRWRQKHSEQVLYGRRKIIIQEIWRRQARGINTSTAVEEVELVRQRGQLSLYQLYQVLNRQKKCTL</sequence>
<evidence type="ECO:0000259" key="2">
    <source>
        <dbReference type="Pfam" id="PF12550"/>
    </source>
</evidence>
<dbReference type="GO" id="GO:0060963">
    <property type="term" value="P:positive regulation of ribosomal protein gene transcription by RNA polymerase II"/>
    <property type="evidence" value="ECO:0007669"/>
    <property type="project" value="TreeGrafter"/>
</dbReference>
<feature type="domain" description="Ndc10" evidence="3">
    <location>
        <begin position="91"/>
        <end position="197"/>
    </location>
</feature>
<dbReference type="Gene3D" id="1.10.443.20">
    <property type="entry name" value="Centromere DNA-binding protein complex CBF3 subunit, domain 2"/>
    <property type="match status" value="1"/>
</dbReference>
<feature type="region of interest" description="Disordered" evidence="1">
    <location>
        <begin position="272"/>
        <end position="300"/>
    </location>
</feature>
<dbReference type="Pfam" id="PF16787">
    <property type="entry name" value="NDC10_II"/>
    <property type="match status" value="1"/>
</dbReference>
<reference evidence="4" key="1">
    <citation type="journal article" date="2020" name="Stud. Mycol.">
        <title>101 Dothideomycetes genomes: a test case for predicting lifestyles and emergence of pathogens.</title>
        <authorList>
            <person name="Haridas S."/>
            <person name="Albert R."/>
            <person name="Binder M."/>
            <person name="Bloem J."/>
            <person name="Labutti K."/>
            <person name="Salamov A."/>
            <person name="Andreopoulos B."/>
            <person name="Baker S."/>
            <person name="Barry K."/>
            <person name="Bills G."/>
            <person name="Bluhm B."/>
            <person name="Cannon C."/>
            <person name="Castanera R."/>
            <person name="Culley D."/>
            <person name="Daum C."/>
            <person name="Ezra D."/>
            <person name="Gonzalez J."/>
            <person name="Henrissat B."/>
            <person name="Kuo A."/>
            <person name="Liang C."/>
            <person name="Lipzen A."/>
            <person name="Lutzoni F."/>
            <person name="Magnuson J."/>
            <person name="Mondo S."/>
            <person name="Nolan M."/>
            <person name="Ohm R."/>
            <person name="Pangilinan J."/>
            <person name="Park H.-J."/>
            <person name="Ramirez L."/>
            <person name="Alfaro M."/>
            <person name="Sun H."/>
            <person name="Tritt A."/>
            <person name="Yoshinaga Y."/>
            <person name="Zwiers L.-H."/>
            <person name="Turgeon B."/>
            <person name="Goodwin S."/>
            <person name="Spatafora J."/>
            <person name="Crous P."/>
            <person name="Grigoriev I."/>
        </authorList>
    </citation>
    <scope>NUCLEOTIDE SEQUENCE</scope>
    <source>
        <strain evidence="4">CBS 207.26</strain>
    </source>
</reference>
<evidence type="ECO:0000313" key="4">
    <source>
        <dbReference type="EMBL" id="KAF2175838.1"/>
    </source>
</evidence>
<dbReference type="Pfam" id="PF12550">
    <property type="entry name" value="GCR1_C"/>
    <property type="match status" value="1"/>
</dbReference>
<protein>
    <recommendedName>
        <fullName evidence="6">Transcription activator GCR1-like domain-containing protein</fullName>
    </recommendedName>
</protein>
<dbReference type="OrthoDB" id="428577at2759"/>
<evidence type="ECO:0000259" key="3">
    <source>
        <dbReference type="Pfam" id="PF16787"/>
    </source>
</evidence>
<dbReference type="InterPro" id="IPR052146">
    <property type="entry name" value="HOT1"/>
</dbReference>
<feature type="compositionally biased region" description="Low complexity" evidence="1">
    <location>
        <begin position="272"/>
        <end position="297"/>
    </location>
</feature>
<dbReference type="Proteomes" id="UP000800200">
    <property type="component" value="Unassembled WGS sequence"/>
</dbReference>
<name>A0A6A6DBG4_9PEZI</name>
<keyword evidence="5" id="KW-1185">Reference proteome</keyword>
<proteinExistence type="predicted"/>
<feature type="domain" description="Transcription activator GCR1-like" evidence="2">
    <location>
        <begin position="304"/>
        <end position="382"/>
    </location>
</feature>
<evidence type="ECO:0008006" key="6">
    <source>
        <dbReference type="Google" id="ProtNLM"/>
    </source>
</evidence>
<dbReference type="InterPro" id="IPR031872">
    <property type="entry name" value="NDC10_II"/>
</dbReference>
<dbReference type="PANTHER" id="PTHR37784">
    <property type="entry name" value="PROTEIN MSN1"/>
    <property type="match status" value="1"/>
</dbReference>
<dbReference type="GO" id="GO:0000981">
    <property type="term" value="F:DNA-binding transcription factor activity, RNA polymerase II-specific"/>
    <property type="evidence" value="ECO:0007669"/>
    <property type="project" value="TreeGrafter"/>
</dbReference>